<dbReference type="InterPro" id="IPR030972">
    <property type="entry name" value="UrcA_uranyl"/>
</dbReference>
<protein>
    <submittedName>
        <fullName evidence="1">Uncharacterized protein</fullName>
    </submittedName>
</protein>
<evidence type="ECO:0000313" key="2">
    <source>
        <dbReference type="Proteomes" id="UP000249123"/>
    </source>
</evidence>
<reference evidence="1 2" key="1">
    <citation type="submission" date="2013-04" db="EMBL/GenBank/DDBJ databases">
        <title>Hyphomonas sp. T24B3 Genome Sequencing.</title>
        <authorList>
            <person name="Lai Q."/>
            <person name="Shao Z."/>
        </authorList>
    </citation>
    <scope>NUCLEOTIDE SEQUENCE [LARGE SCALE GENOMIC DNA]</scope>
    <source>
        <strain evidence="1 2">T24B3</strain>
    </source>
</reference>
<dbReference type="OrthoDB" id="7620162at2"/>
<accession>A0A328JSD4</accession>
<proteinExistence type="predicted"/>
<dbReference type="RefSeq" id="WP_034824119.1">
    <property type="nucleotide sequence ID" value="NZ_AWFA01000003.1"/>
</dbReference>
<accession>A0A062U858</accession>
<gene>
    <name evidence="1" type="ORF">HY3_13600</name>
</gene>
<organism evidence="1 2">
    <name type="scientific">Hyphomonas pacifica</name>
    <dbReference type="NCBI Taxonomy" id="1280941"/>
    <lineage>
        <taxon>Bacteria</taxon>
        <taxon>Pseudomonadati</taxon>
        <taxon>Pseudomonadota</taxon>
        <taxon>Alphaproteobacteria</taxon>
        <taxon>Hyphomonadales</taxon>
        <taxon>Hyphomonadaceae</taxon>
        <taxon>Hyphomonas</taxon>
    </lineage>
</organism>
<dbReference type="EMBL" id="AWFB01000024">
    <property type="protein sequence ID" value="RAN33080.1"/>
    <property type="molecule type" value="Genomic_DNA"/>
</dbReference>
<dbReference type="AlphaFoldDB" id="A0A062U858"/>
<name>A0A062U858_9PROT</name>
<evidence type="ECO:0000313" key="1">
    <source>
        <dbReference type="EMBL" id="RAN33080.1"/>
    </source>
</evidence>
<dbReference type="Proteomes" id="UP000249123">
    <property type="component" value="Unassembled WGS sequence"/>
</dbReference>
<comment type="caution">
    <text evidence="1">The sequence shown here is derived from an EMBL/GenBank/DDBJ whole genome shotgun (WGS) entry which is preliminary data.</text>
</comment>
<sequence length="116" mass="12283">MKKFIIPALLAAATLAPAAATAEGKPITVEVSYDKVLLASDMGASIVMESVEKQAKSACTTRSAVTNQAYVDRECAKHVTKSAMKKILENQEISGLDTSPVFTRQAITLVADAGQR</sequence>
<keyword evidence="2" id="KW-1185">Reference proteome</keyword>
<dbReference type="NCBIfam" id="TIGR04433">
    <property type="entry name" value="UrcA_uranyl"/>
    <property type="match status" value="1"/>
</dbReference>